<dbReference type="Gramene" id="CDF39330">
    <property type="protein sequence ID" value="CDF39330"/>
    <property type="gene ID" value="CHC_T00006618001"/>
</dbReference>
<sequence>MHDAPFPSAHGRRIPRQPRANSWVMYPPAAGMDKVAPCNRESRPVAPLWAPDFLTTISFGGALLGRVPVEAAWYGGGGLRSAHVVPSELSAASSRFRFARVPATDVLRSFRPSYPFRNPCAPRRAASVGLRSFPLQNELSTVAIAVS</sequence>
<name>R7QPK5_CHOCR</name>
<accession>R7QPK5</accession>
<proteinExistence type="predicted"/>
<dbReference type="Proteomes" id="UP000012073">
    <property type="component" value="Unassembled WGS sequence"/>
</dbReference>
<evidence type="ECO:0000313" key="2">
    <source>
        <dbReference type="Proteomes" id="UP000012073"/>
    </source>
</evidence>
<protein>
    <submittedName>
        <fullName evidence="1">Uncharacterized protein</fullName>
    </submittedName>
</protein>
<keyword evidence="2" id="KW-1185">Reference proteome</keyword>
<dbReference type="KEGG" id="ccp:CHC_T00006618001"/>
<dbReference type="GeneID" id="17326958"/>
<dbReference type="EMBL" id="HG002022">
    <property type="protein sequence ID" value="CDF39330.1"/>
    <property type="molecule type" value="Genomic_DNA"/>
</dbReference>
<dbReference type="AlphaFoldDB" id="R7QPK5"/>
<gene>
    <name evidence="1" type="ORF">CHC_T00006618001</name>
</gene>
<organism evidence="1 2">
    <name type="scientific">Chondrus crispus</name>
    <name type="common">Carrageen Irish moss</name>
    <name type="synonym">Polymorpha crispa</name>
    <dbReference type="NCBI Taxonomy" id="2769"/>
    <lineage>
        <taxon>Eukaryota</taxon>
        <taxon>Rhodophyta</taxon>
        <taxon>Florideophyceae</taxon>
        <taxon>Rhodymeniophycidae</taxon>
        <taxon>Gigartinales</taxon>
        <taxon>Gigartinaceae</taxon>
        <taxon>Chondrus</taxon>
    </lineage>
</organism>
<reference evidence="2" key="1">
    <citation type="journal article" date="2013" name="Proc. Natl. Acad. Sci. U.S.A.">
        <title>Genome structure and metabolic features in the red seaweed Chondrus crispus shed light on evolution of the Archaeplastida.</title>
        <authorList>
            <person name="Collen J."/>
            <person name="Porcel B."/>
            <person name="Carre W."/>
            <person name="Ball S.G."/>
            <person name="Chaparro C."/>
            <person name="Tonon T."/>
            <person name="Barbeyron T."/>
            <person name="Michel G."/>
            <person name="Noel B."/>
            <person name="Valentin K."/>
            <person name="Elias M."/>
            <person name="Artiguenave F."/>
            <person name="Arun A."/>
            <person name="Aury J.M."/>
            <person name="Barbosa-Neto J.F."/>
            <person name="Bothwell J.H."/>
            <person name="Bouget F.Y."/>
            <person name="Brillet L."/>
            <person name="Cabello-Hurtado F."/>
            <person name="Capella-Gutierrez S."/>
            <person name="Charrier B."/>
            <person name="Cladiere L."/>
            <person name="Cock J.M."/>
            <person name="Coelho S.M."/>
            <person name="Colleoni C."/>
            <person name="Czjzek M."/>
            <person name="Da Silva C."/>
            <person name="Delage L."/>
            <person name="Denoeud F."/>
            <person name="Deschamps P."/>
            <person name="Dittami S.M."/>
            <person name="Gabaldon T."/>
            <person name="Gachon C.M."/>
            <person name="Groisillier A."/>
            <person name="Herve C."/>
            <person name="Jabbari K."/>
            <person name="Katinka M."/>
            <person name="Kloareg B."/>
            <person name="Kowalczyk N."/>
            <person name="Labadie K."/>
            <person name="Leblanc C."/>
            <person name="Lopez P.J."/>
            <person name="McLachlan D.H."/>
            <person name="Meslet-Cladiere L."/>
            <person name="Moustafa A."/>
            <person name="Nehr Z."/>
            <person name="Nyvall Collen P."/>
            <person name="Panaud O."/>
            <person name="Partensky F."/>
            <person name="Poulain J."/>
            <person name="Rensing S.A."/>
            <person name="Rousvoal S."/>
            <person name="Samson G."/>
            <person name="Symeonidi A."/>
            <person name="Weissenbach J."/>
            <person name="Zambounis A."/>
            <person name="Wincker P."/>
            <person name="Boyen C."/>
        </authorList>
    </citation>
    <scope>NUCLEOTIDE SEQUENCE [LARGE SCALE GENOMIC DNA]</scope>
    <source>
        <strain evidence="2">cv. Stackhouse</strain>
    </source>
</reference>
<evidence type="ECO:0000313" key="1">
    <source>
        <dbReference type="EMBL" id="CDF39330.1"/>
    </source>
</evidence>
<dbReference type="RefSeq" id="XP_005719241.1">
    <property type="nucleotide sequence ID" value="XM_005719184.1"/>
</dbReference>